<feature type="coiled-coil region" evidence="1">
    <location>
        <begin position="303"/>
        <end position="330"/>
    </location>
</feature>
<reference evidence="4" key="1">
    <citation type="submission" date="2017-02" db="UniProtKB">
        <authorList>
            <consortium name="WormBaseParasite"/>
        </authorList>
    </citation>
    <scope>IDENTIFICATION</scope>
</reference>
<evidence type="ECO:0000313" key="4">
    <source>
        <dbReference type="WBParaSite" id="SMUV_0000030801-mRNA-1"/>
    </source>
</evidence>
<feature type="compositionally biased region" description="Basic and acidic residues" evidence="2">
    <location>
        <begin position="691"/>
        <end position="702"/>
    </location>
</feature>
<feature type="compositionally biased region" description="Basic and acidic residues" evidence="2">
    <location>
        <begin position="779"/>
        <end position="793"/>
    </location>
</feature>
<keyword evidence="3" id="KW-1185">Reference proteome</keyword>
<feature type="compositionally biased region" description="Basic and acidic residues" evidence="2">
    <location>
        <begin position="557"/>
        <end position="584"/>
    </location>
</feature>
<proteinExistence type="predicted"/>
<feature type="region of interest" description="Disordered" evidence="2">
    <location>
        <begin position="1161"/>
        <end position="1187"/>
    </location>
</feature>
<feature type="region of interest" description="Disordered" evidence="2">
    <location>
        <begin position="996"/>
        <end position="1066"/>
    </location>
</feature>
<feature type="compositionally biased region" description="Basic and acidic residues" evidence="2">
    <location>
        <begin position="1047"/>
        <end position="1063"/>
    </location>
</feature>
<evidence type="ECO:0000256" key="1">
    <source>
        <dbReference type="SAM" id="Coils"/>
    </source>
</evidence>
<dbReference type="AlphaFoldDB" id="A0A0N5A8B6"/>
<feature type="compositionally biased region" description="Basic and acidic residues" evidence="2">
    <location>
        <begin position="667"/>
        <end position="682"/>
    </location>
</feature>
<feature type="compositionally biased region" description="Basic and acidic residues" evidence="2">
    <location>
        <begin position="636"/>
        <end position="658"/>
    </location>
</feature>
<keyword evidence="1" id="KW-0175">Coiled coil</keyword>
<protein>
    <submittedName>
        <fullName evidence="4">Doublecortin domain-containing protein</fullName>
    </submittedName>
</protein>
<accession>A0A0N5A8B6</accession>
<feature type="region of interest" description="Disordered" evidence="2">
    <location>
        <begin position="623"/>
        <end position="840"/>
    </location>
</feature>
<evidence type="ECO:0000256" key="2">
    <source>
        <dbReference type="SAM" id="MobiDB-lite"/>
    </source>
</evidence>
<name>A0A0N5A8B6_9BILA</name>
<feature type="compositionally biased region" description="Basic and acidic residues" evidence="2">
    <location>
        <begin position="750"/>
        <end position="765"/>
    </location>
</feature>
<dbReference type="Proteomes" id="UP000046393">
    <property type="component" value="Unplaced"/>
</dbReference>
<organism evidence="3 4">
    <name type="scientific">Syphacia muris</name>
    <dbReference type="NCBI Taxonomy" id="451379"/>
    <lineage>
        <taxon>Eukaryota</taxon>
        <taxon>Metazoa</taxon>
        <taxon>Ecdysozoa</taxon>
        <taxon>Nematoda</taxon>
        <taxon>Chromadorea</taxon>
        <taxon>Rhabditida</taxon>
        <taxon>Spirurina</taxon>
        <taxon>Oxyuridomorpha</taxon>
        <taxon>Oxyuroidea</taxon>
        <taxon>Oxyuridae</taxon>
        <taxon>Syphacia</taxon>
    </lineage>
</organism>
<feature type="region of interest" description="Disordered" evidence="2">
    <location>
        <begin position="596"/>
        <end position="615"/>
    </location>
</feature>
<sequence length="1187" mass="138546">MTYSLENITFNYFSHNKVTAATFRLLTKDAEKWRSLLSEEEQLLTSIEQHHGNPLTIIVVYEGTDEMSLKEITLLSQLIQYAKHFALAEIGKGTTVQTITLLLNTAHCTHTGTLQIDSPNTVFLCNHIQFDDVPLLAPNSIVQNFELPAKILQRKHKNTIHATHTRRDMHYTIQQDLREGSKHKHRRSTKQKIEEMKILAKHARRRQHEPEKIIKLPITQKQLLCKYRKSCYETGIIPTELYTTKVTEMEEAKPEAEEHEVSEGEIKLACKYRKSCYEEFGTQAGKKEEPKKHRVLTGKTRTLTNKEKKKRTLKEIANEALEQVKNQELKRNLLPEPKKIVTERKLNETETKKLQINCKYRKSCYETGERPEVPPKYYIPITISNILPDMYKALKQKNFTELEELEKKTFCHYRKSCYDTGIKPSMKNATQLKIKHVIKKKEEEIPLQIRCKYRKSCYGTKIPPVIEPVEKNVPENDVLPTVIDTLAQLKMHCKYRKSCYQKKLDDHEREEFLKNMEINRKIDNETERDDGTKHVLHEDSSKKSNEKTLDEPLPNEKTSEAPKIENQKLREKLQTKDSKQEKILDENEIKKEFSRKNGQELKAKASNIKAKSKKEGKVIAEIVEDENNKHNTQKKNPTETPKEKSRKASAEKRMKVTEGKVLLAKNGKIDRKQKESEETDQKRKVKQLKKHAPEDASKELKLKIRKQKAREVEDQRKVNKEQKKEEKIKPVSLNHEDEDISKFQTSLSTESDKTPPKKPIHDQYSKTKKKYGESQPTNEHYKSDLEENDDNKKHVNMNNKDDEVEQTPMEDRKYDTSNDNSDDSTDNGSNESKSPENDSDYKLSCKYRKSCYTKGKRYIILKALHQKSESKKKTELHCKYRKSCYETGKRPEINHKLFTQMEELVKKIYGTADSEEPASTEQNKKLFCKYRKSCYNTGKLQLPKLEHLKTLAVTKSDAVNTQLRCKYRKSCYQNSNIVLDKKTEKLKNSAEREVINIETQENRQHVTSFKSNDEKRKGTNEKKVKKDNQHRSNESEDEEDIKKSRKKDKDENKNDHKENKRNTEQILDNEQIYKQIQVNEAEEQLNDKRILNTKDKLSCKYRKRCYDNLDPIDGFKSAAGIELSKHKAAQLISMKGLMRPNGRPCSAYYISCRKLVGLPVRQRPPIGPNGKRLCRKKPKTTTASNIN</sequence>
<feature type="compositionally biased region" description="Basic and acidic residues" evidence="2">
    <location>
        <begin position="1011"/>
        <end position="1034"/>
    </location>
</feature>
<feature type="compositionally biased region" description="Basic and acidic residues" evidence="2">
    <location>
        <begin position="523"/>
        <end position="550"/>
    </location>
</feature>
<dbReference type="WBParaSite" id="SMUV_0000030801-mRNA-1">
    <property type="protein sequence ID" value="SMUV_0000030801-mRNA-1"/>
    <property type="gene ID" value="SMUV_0000030801"/>
</dbReference>
<feature type="region of interest" description="Disordered" evidence="2">
    <location>
        <begin position="523"/>
        <end position="584"/>
    </location>
</feature>
<evidence type="ECO:0000313" key="3">
    <source>
        <dbReference type="Proteomes" id="UP000046393"/>
    </source>
</evidence>
<feature type="compositionally biased region" description="Basic and acidic residues" evidence="2">
    <location>
        <begin position="709"/>
        <end position="729"/>
    </location>
</feature>